<dbReference type="InterPro" id="IPR001509">
    <property type="entry name" value="Epimerase_deHydtase"/>
</dbReference>
<keyword evidence="4" id="KW-1185">Reference proteome</keyword>
<dbReference type="InterPro" id="IPR036291">
    <property type="entry name" value="NAD(P)-bd_dom_sf"/>
</dbReference>
<protein>
    <submittedName>
        <fullName evidence="3">SDR family NAD(P)-dependent oxidoreductase</fullName>
    </submittedName>
</protein>
<dbReference type="Proteomes" id="UP000422569">
    <property type="component" value="Chromosome"/>
</dbReference>
<evidence type="ECO:0000256" key="1">
    <source>
        <dbReference type="ARBA" id="ARBA00023027"/>
    </source>
</evidence>
<accession>A0A6B8M895</accession>
<reference evidence="3 4" key="1">
    <citation type="submission" date="2019-09" db="EMBL/GenBank/DDBJ databases">
        <title>Isolation and complete genome sequencing of Methylocystis species.</title>
        <authorList>
            <person name="Rumah B.L."/>
            <person name="Stead C.E."/>
            <person name="Stevens B.C."/>
            <person name="Minton N.P."/>
            <person name="Grosse-Honebrink A."/>
            <person name="Zhang Y."/>
        </authorList>
    </citation>
    <scope>NUCLEOTIDE SEQUENCE [LARGE SCALE GENOMIC DNA]</scope>
    <source>
        <strain evidence="3 4">BRCS2</strain>
    </source>
</reference>
<dbReference type="KEGG" id="mpar:F7D14_05370"/>
<dbReference type="PRINTS" id="PR01713">
    <property type="entry name" value="NUCEPIMERASE"/>
</dbReference>
<evidence type="ECO:0000313" key="4">
    <source>
        <dbReference type="Proteomes" id="UP000422569"/>
    </source>
</evidence>
<dbReference type="Pfam" id="PF01370">
    <property type="entry name" value="Epimerase"/>
    <property type="match status" value="1"/>
</dbReference>
<proteinExistence type="predicted"/>
<dbReference type="EMBL" id="CP044331">
    <property type="protein sequence ID" value="QGM96960.1"/>
    <property type="molecule type" value="Genomic_DNA"/>
</dbReference>
<dbReference type="RefSeq" id="WP_016922026.1">
    <property type="nucleotide sequence ID" value="NZ_CP044331.1"/>
</dbReference>
<keyword evidence="1" id="KW-0520">NAD</keyword>
<name>A0A6B8M895_9HYPH</name>
<evidence type="ECO:0000259" key="2">
    <source>
        <dbReference type="Pfam" id="PF01370"/>
    </source>
</evidence>
<evidence type="ECO:0000313" key="3">
    <source>
        <dbReference type="EMBL" id="QGM96960.1"/>
    </source>
</evidence>
<organism evidence="3 4">
    <name type="scientific">Methylocystis parvus</name>
    <dbReference type="NCBI Taxonomy" id="134"/>
    <lineage>
        <taxon>Bacteria</taxon>
        <taxon>Pseudomonadati</taxon>
        <taxon>Pseudomonadota</taxon>
        <taxon>Alphaproteobacteria</taxon>
        <taxon>Hyphomicrobiales</taxon>
        <taxon>Methylocystaceae</taxon>
        <taxon>Methylocystis</taxon>
    </lineage>
</organism>
<gene>
    <name evidence="3" type="ORF">F7D14_05370</name>
</gene>
<dbReference type="AlphaFoldDB" id="A0A6B8M895"/>
<feature type="domain" description="NAD-dependent epimerase/dehydratase" evidence="2">
    <location>
        <begin position="3"/>
        <end position="235"/>
    </location>
</feature>
<dbReference type="SUPFAM" id="SSF51735">
    <property type="entry name" value="NAD(P)-binding Rossmann-fold domains"/>
    <property type="match status" value="1"/>
</dbReference>
<dbReference type="PANTHER" id="PTHR43574">
    <property type="entry name" value="EPIMERASE-RELATED"/>
    <property type="match status" value="1"/>
</dbReference>
<dbReference type="Gene3D" id="3.40.50.720">
    <property type="entry name" value="NAD(P)-binding Rossmann-like Domain"/>
    <property type="match status" value="1"/>
</dbReference>
<sequence>MRVFITGTAGFIGFHLARRLLAAGHLVDGYDGMTRYYDPRLKEARRAILLAHDGYRDTIAMLEDMEALTKAAKQAAPDVIVHLAAQAGVRYSLENPRAYVEANLVGTFNVLEVARMLEPRHLLIASTSSVYGANPTVPFLESDRADEPLTLYAASKKAGEAMAHSYAHLWSIPTTMFRFFTVYGPWGRPDMAPLKFLDAIESGRAIDIYNHGNMLRDFTYIDDLVEGVARLMDCVPARDSGDASVSAQAPYRIVNIGRGAPVPLLDFIDTLESALGKQATRNYLDMQKGDVPRTFASADLLERLTGYRPQTSVEEGVKALVEWYREYRATNGPLRL</sequence>